<comment type="pathway">
    <text evidence="5">Metabolic intermediate biosynthesis; prephenate biosynthesis; prephenate from chorismate: step 1/1.</text>
</comment>
<dbReference type="Gene3D" id="3.30.70.260">
    <property type="match status" value="1"/>
</dbReference>
<reference evidence="23 24" key="1">
    <citation type="submission" date="2018-05" db="EMBL/GenBank/DDBJ databases">
        <title>Antimicrobial susceptibility testing and genomic analysis of Arcobacter skirrowii strains and one Arcobacter butzleri isolated from German poultry farms.</title>
        <authorList>
            <person name="Haenel I."/>
            <person name="Hotzel H."/>
            <person name="Tomaso H."/>
            <person name="Busch A."/>
        </authorList>
    </citation>
    <scope>NUCLEOTIDE SEQUENCE [LARGE SCALE GENOMIC DNA]</scope>
    <source>
        <strain evidence="24">v</strain>
    </source>
</reference>
<sequence length="360" mass="40026">MASCEDGLLELRNKLDSIDNRLLELLDERMQLVHKVGALKAKSGGAIYRPDREKAIIDRLDKINKEKNGLLNRSAIEALFLEIFAISRNIELPENIGYLGPQGSFTHQAAESRFGAMSSYVSISSILGIFKELESKKIKFGVVPIENSSNGIVNDTINGFTNFNSKIVAEVVLNIHHTLATTCDKISDIKKIYSKDIAFDQCRKFLNNFGLNEVELIPVESTTKAAKLAAIEANSAAICSHVAAKLYNLPILFENIEDKDNNKTRFFILSDFENSQSGNDKTSILVNLPDTQGALVKFLNDFNDAGINLTKIKSHIVEGISIFFIDFDGHKDDENVKEVLDKHKSSIKVLGSYVKEIKDI</sequence>
<comment type="subcellular location">
    <subcellularLocation>
        <location evidence="3">Cytoplasm</location>
    </subcellularLocation>
</comment>
<dbReference type="PANTHER" id="PTHR21022:SF19">
    <property type="entry name" value="PREPHENATE DEHYDRATASE-RELATED"/>
    <property type="match status" value="1"/>
</dbReference>
<dbReference type="Pfam" id="PF01817">
    <property type="entry name" value="CM_2"/>
    <property type="match status" value="1"/>
</dbReference>
<evidence type="ECO:0000256" key="12">
    <source>
        <dbReference type="ARBA" id="ARBA00023222"/>
    </source>
</evidence>
<evidence type="ECO:0000259" key="20">
    <source>
        <dbReference type="PROSITE" id="PS51168"/>
    </source>
</evidence>
<dbReference type="InterPro" id="IPR036263">
    <property type="entry name" value="Chorismate_II_sf"/>
</dbReference>
<dbReference type="Gene3D" id="1.20.59.10">
    <property type="entry name" value="Chorismate mutase"/>
    <property type="match status" value="1"/>
</dbReference>
<evidence type="ECO:0000256" key="10">
    <source>
        <dbReference type="ARBA" id="ARBA00022605"/>
    </source>
</evidence>
<evidence type="ECO:0000256" key="11">
    <source>
        <dbReference type="ARBA" id="ARBA00023141"/>
    </source>
</evidence>
<evidence type="ECO:0000256" key="17">
    <source>
        <dbReference type="ARBA" id="ARBA00031520"/>
    </source>
</evidence>
<comment type="catalytic activity">
    <reaction evidence="1">
        <text>chorismate = prephenate</text>
        <dbReference type="Rhea" id="RHEA:13897"/>
        <dbReference type="ChEBI" id="CHEBI:29748"/>
        <dbReference type="ChEBI" id="CHEBI:29934"/>
        <dbReference type="EC" id="5.4.99.5"/>
    </reaction>
</comment>
<dbReference type="InterPro" id="IPR002701">
    <property type="entry name" value="CM_II_prokaryot"/>
</dbReference>
<dbReference type="PROSITE" id="PS51171">
    <property type="entry name" value="PREPHENATE_DEHYDR_3"/>
    <property type="match status" value="1"/>
</dbReference>
<dbReference type="SMART" id="SM00830">
    <property type="entry name" value="CM_2"/>
    <property type="match status" value="1"/>
</dbReference>
<dbReference type="InterPro" id="IPR002912">
    <property type="entry name" value="ACT_dom"/>
</dbReference>
<dbReference type="UniPathway" id="UPA00121">
    <property type="reaction ID" value="UER00345"/>
</dbReference>
<evidence type="ECO:0000256" key="8">
    <source>
        <dbReference type="ARBA" id="ARBA00014401"/>
    </source>
</evidence>
<dbReference type="Pfam" id="PF00800">
    <property type="entry name" value="PDT"/>
    <property type="match status" value="1"/>
</dbReference>
<name>A0A2U2C1K8_9BACT</name>
<keyword evidence="14" id="KW-0456">Lyase</keyword>
<dbReference type="InterPro" id="IPR036979">
    <property type="entry name" value="CM_dom_sf"/>
</dbReference>
<dbReference type="InterPro" id="IPR008242">
    <property type="entry name" value="Chor_mutase/pphenate_deHydtase"/>
</dbReference>
<dbReference type="GO" id="GO:0004106">
    <property type="term" value="F:chorismate mutase activity"/>
    <property type="evidence" value="ECO:0007669"/>
    <property type="project" value="UniProtKB-EC"/>
</dbReference>
<dbReference type="GO" id="GO:0009094">
    <property type="term" value="P:L-phenylalanine biosynthetic process"/>
    <property type="evidence" value="ECO:0007669"/>
    <property type="project" value="UniProtKB-UniPathway"/>
</dbReference>
<dbReference type="SUPFAM" id="SSF55021">
    <property type="entry name" value="ACT-like"/>
    <property type="match status" value="1"/>
</dbReference>
<comment type="function">
    <text evidence="2">Catalyzes the Claisen rearrangement of chorismate to prephenate and the decarboxylation/dehydration of prephenate to phenylpyruvate.</text>
</comment>
<evidence type="ECO:0000256" key="5">
    <source>
        <dbReference type="ARBA" id="ARBA00004817"/>
    </source>
</evidence>
<evidence type="ECO:0000256" key="9">
    <source>
        <dbReference type="ARBA" id="ARBA00022490"/>
    </source>
</evidence>
<dbReference type="InterPro" id="IPR010957">
    <property type="entry name" value="G/b/e-P-prot_chorismate_mutase"/>
</dbReference>
<dbReference type="RefSeq" id="WP_066356645.1">
    <property type="nucleotide sequence ID" value="NZ_JAODBW010000002.1"/>
</dbReference>
<proteinExistence type="predicted"/>
<evidence type="ECO:0000259" key="21">
    <source>
        <dbReference type="PROSITE" id="PS51171"/>
    </source>
</evidence>
<dbReference type="PROSITE" id="PS51671">
    <property type="entry name" value="ACT"/>
    <property type="match status" value="1"/>
</dbReference>
<dbReference type="AlphaFoldDB" id="A0A2U2C1K8"/>
<dbReference type="InterPro" id="IPR045865">
    <property type="entry name" value="ACT-like_dom_sf"/>
</dbReference>
<dbReference type="GO" id="GO:0046417">
    <property type="term" value="P:chorismate metabolic process"/>
    <property type="evidence" value="ECO:0007669"/>
    <property type="project" value="InterPro"/>
</dbReference>
<evidence type="ECO:0000256" key="15">
    <source>
        <dbReference type="ARBA" id="ARBA00023268"/>
    </source>
</evidence>
<comment type="catalytic activity">
    <reaction evidence="18">
        <text>prephenate + H(+) = 3-phenylpyruvate + CO2 + H2O</text>
        <dbReference type="Rhea" id="RHEA:21648"/>
        <dbReference type="ChEBI" id="CHEBI:15377"/>
        <dbReference type="ChEBI" id="CHEBI:15378"/>
        <dbReference type="ChEBI" id="CHEBI:16526"/>
        <dbReference type="ChEBI" id="CHEBI:18005"/>
        <dbReference type="ChEBI" id="CHEBI:29934"/>
        <dbReference type="EC" id="4.2.1.51"/>
    </reaction>
</comment>
<evidence type="ECO:0000256" key="14">
    <source>
        <dbReference type="ARBA" id="ARBA00023239"/>
    </source>
</evidence>
<dbReference type="InterPro" id="IPR001086">
    <property type="entry name" value="Preph_deHydtase"/>
</dbReference>
<dbReference type="SUPFAM" id="SSF48600">
    <property type="entry name" value="Chorismate mutase II"/>
    <property type="match status" value="1"/>
</dbReference>
<keyword evidence="10" id="KW-0028">Amino-acid biosynthesis</keyword>
<dbReference type="GO" id="GO:0005737">
    <property type="term" value="C:cytoplasm"/>
    <property type="evidence" value="ECO:0007669"/>
    <property type="project" value="UniProtKB-SubCell"/>
</dbReference>
<evidence type="ECO:0000259" key="22">
    <source>
        <dbReference type="PROSITE" id="PS51671"/>
    </source>
</evidence>
<dbReference type="GO" id="GO:0004664">
    <property type="term" value="F:prephenate dehydratase activity"/>
    <property type="evidence" value="ECO:0007669"/>
    <property type="project" value="UniProtKB-EC"/>
</dbReference>
<evidence type="ECO:0000256" key="6">
    <source>
        <dbReference type="ARBA" id="ARBA00012404"/>
    </source>
</evidence>
<dbReference type="CDD" id="cd04905">
    <property type="entry name" value="ACT_CM-PDT"/>
    <property type="match status" value="1"/>
</dbReference>
<dbReference type="Pfam" id="PF01842">
    <property type="entry name" value="ACT"/>
    <property type="match status" value="1"/>
</dbReference>
<dbReference type="UniPathway" id="UPA00120">
    <property type="reaction ID" value="UER00203"/>
</dbReference>
<dbReference type="Proteomes" id="UP000245014">
    <property type="component" value="Unassembled WGS sequence"/>
</dbReference>
<dbReference type="PIRSF" id="PIRSF001500">
    <property type="entry name" value="Chor_mut_pdt_Ppr"/>
    <property type="match status" value="1"/>
</dbReference>
<dbReference type="PANTHER" id="PTHR21022">
    <property type="entry name" value="PREPHENATE DEHYDRATASE P PROTEIN"/>
    <property type="match status" value="1"/>
</dbReference>
<dbReference type="EC" id="5.4.99.5" evidence="6"/>
<accession>A0A2U2C1K8</accession>
<keyword evidence="9" id="KW-0963">Cytoplasm</keyword>
<dbReference type="STRING" id="28200.GCA_001572935_01129"/>
<evidence type="ECO:0000256" key="16">
    <source>
        <dbReference type="ARBA" id="ARBA00031175"/>
    </source>
</evidence>
<evidence type="ECO:0000313" key="24">
    <source>
        <dbReference type="Proteomes" id="UP000245014"/>
    </source>
</evidence>
<keyword evidence="15" id="KW-0511">Multifunctional enzyme</keyword>
<feature type="site" description="Essential for prephenate dehydratase activity" evidence="19">
    <location>
        <position position="264"/>
    </location>
</feature>
<comment type="caution">
    <text evidence="23">The sequence shown here is derived from an EMBL/GenBank/DDBJ whole genome shotgun (WGS) entry which is preliminary data.</text>
</comment>
<evidence type="ECO:0000256" key="3">
    <source>
        <dbReference type="ARBA" id="ARBA00004496"/>
    </source>
</evidence>
<evidence type="ECO:0000256" key="2">
    <source>
        <dbReference type="ARBA" id="ARBA00002364"/>
    </source>
</evidence>
<evidence type="ECO:0000313" key="23">
    <source>
        <dbReference type="EMBL" id="PWE22164.1"/>
    </source>
</evidence>
<evidence type="ECO:0000256" key="4">
    <source>
        <dbReference type="ARBA" id="ARBA00004741"/>
    </source>
</evidence>
<keyword evidence="11" id="KW-0057">Aromatic amino acid biosynthesis</keyword>
<dbReference type="EC" id="4.2.1.51" evidence="7"/>
<protein>
    <recommendedName>
        <fullName evidence="8">Bifunctional chorismate mutase/prephenate dehydratase</fullName>
        <ecNumber evidence="7">4.2.1.51</ecNumber>
        <ecNumber evidence="6">5.4.99.5</ecNumber>
    </recommendedName>
    <alternativeName>
        <fullName evidence="17">Chorismate mutase-prephenate dehydratase</fullName>
    </alternativeName>
    <alternativeName>
        <fullName evidence="16">p-protein</fullName>
    </alternativeName>
</protein>
<feature type="domain" description="Chorismate mutase" evidence="20">
    <location>
        <begin position="2"/>
        <end position="95"/>
    </location>
</feature>
<evidence type="ECO:0000256" key="7">
    <source>
        <dbReference type="ARBA" id="ARBA00013147"/>
    </source>
</evidence>
<gene>
    <name evidence="23" type="primary">pheA</name>
    <name evidence="23" type="ORF">DF188_03365</name>
</gene>
<keyword evidence="13" id="KW-0413">Isomerase</keyword>
<evidence type="ECO:0000256" key="13">
    <source>
        <dbReference type="ARBA" id="ARBA00023235"/>
    </source>
</evidence>
<feature type="domain" description="Prephenate dehydratase" evidence="21">
    <location>
        <begin position="95"/>
        <end position="271"/>
    </location>
</feature>
<dbReference type="SUPFAM" id="SSF53850">
    <property type="entry name" value="Periplasmic binding protein-like II"/>
    <property type="match status" value="1"/>
</dbReference>
<dbReference type="EMBL" id="QEYI01000002">
    <property type="protein sequence ID" value="PWE22164.1"/>
    <property type="molecule type" value="Genomic_DNA"/>
</dbReference>
<dbReference type="PROSITE" id="PS51168">
    <property type="entry name" value="CHORISMATE_MUT_2"/>
    <property type="match status" value="1"/>
</dbReference>
<keyword evidence="12" id="KW-0584">Phenylalanine biosynthesis</keyword>
<organism evidence="23 24">
    <name type="scientific">Aliarcobacter skirrowii</name>
    <dbReference type="NCBI Taxonomy" id="28200"/>
    <lineage>
        <taxon>Bacteria</taxon>
        <taxon>Pseudomonadati</taxon>
        <taxon>Campylobacterota</taxon>
        <taxon>Epsilonproteobacteria</taxon>
        <taxon>Campylobacterales</taxon>
        <taxon>Arcobacteraceae</taxon>
        <taxon>Aliarcobacter</taxon>
    </lineage>
</organism>
<evidence type="ECO:0000256" key="19">
    <source>
        <dbReference type="PIRSR" id="PIRSR001500-2"/>
    </source>
</evidence>
<dbReference type="NCBIfam" id="TIGR01807">
    <property type="entry name" value="CM_P2"/>
    <property type="match status" value="1"/>
</dbReference>
<evidence type="ECO:0000256" key="1">
    <source>
        <dbReference type="ARBA" id="ARBA00000824"/>
    </source>
</evidence>
<comment type="pathway">
    <text evidence="4">Amino-acid biosynthesis; L-phenylalanine biosynthesis; phenylpyruvate from prephenate: step 1/1.</text>
</comment>
<feature type="domain" description="ACT" evidence="22">
    <location>
        <begin position="283"/>
        <end position="360"/>
    </location>
</feature>
<dbReference type="CDD" id="cd13630">
    <property type="entry name" value="PBP2_PDT_1"/>
    <property type="match status" value="1"/>
</dbReference>
<evidence type="ECO:0000256" key="18">
    <source>
        <dbReference type="ARBA" id="ARBA00047848"/>
    </source>
</evidence>
<dbReference type="Gene3D" id="3.40.190.10">
    <property type="entry name" value="Periplasmic binding protein-like II"/>
    <property type="match status" value="2"/>
</dbReference>